<gene>
    <name evidence="3" type="ORF">F8568_004095</name>
</gene>
<sequence length="77" mass="8422">MPGRADDDATGSAFDARANAWRKSGRCQETCCVEVARHPDGIAVRDSKQGNASPVLVISRAAFRALRRLPDQTDPRR</sequence>
<keyword evidence="4" id="KW-1185">Reference proteome</keyword>
<accession>A0A6I4M5Z5</accession>
<evidence type="ECO:0000313" key="4">
    <source>
        <dbReference type="Proteomes" id="UP000462055"/>
    </source>
</evidence>
<dbReference type="RefSeq" id="WP_151591527.1">
    <property type="nucleotide sequence ID" value="NZ_WBMS02000003.1"/>
</dbReference>
<name>A0A6I4M5Z5_9ACTN</name>
<dbReference type="Proteomes" id="UP000462055">
    <property type="component" value="Unassembled WGS sequence"/>
</dbReference>
<reference evidence="3" key="1">
    <citation type="submission" date="2019-12" db="EMBL/GenBank/DDBJ databases">
        <title>Actinomadura physcomitrii sp. nov., a novel actinomycete isolated from moss [Physcomitrium sphaericum (Ludw) Fuernr].</title>
        <authorList>
            <person name="Zhuang X."/>
        </authorList>
    </citation>
    <scope>NUCLEOTIDE SEQUENCE [LARGE SCALE GENOMIC DNA]</scope>
    <source>
        <strain evidence="3">LD22</strain>
    </source>
</reference>
<evidence type="ECO:0000256" key="1">
    <source>
        <dbReference type="SAM" id="MobiDB-lite"/>
    </source>
</evidence>
<protein>
    <submittedName>
        <fullName evidence="3">DUF397 domain-containing protein</fullName>
    </submittedName>
</protein>
<organism evidence="3 4">
    <name type="scientific">Actinomadura physcomitrii</name>
    <dbReference type="NCBI Taxonomy" id="2650748"/>
    <lineage>
        <taxon>Bacteria</taxon>
        <taxon>Bacillati</taxon>
        <taxon>Actinomycetota</taxon>
        <taxon>Actinomycetes</taxon>
        <taxon>Streptosporangiales</taxon>
        <taxon>Thermomonosporaceae</taxon>
        <taxon>Actinomadura</taxon>
    </lineage>
</organism>
<proteinExistence type="predicted"/>
<evidence type="ECO:0000313" key="3">
    <source>
        <dbReference type="EMBL" id="MVZ99566.1"/>
    </source>
</evidence>
<feature type="region of interest" description="Disordered" evidence="1">
    <location>
        <begin position="1"/>
        <end position="22"/>
    </location>
</feature>
<dbReference type="InterPro" id="IPR007278">
    <property type="entry name" value="DUF397"/>
</dbReference>
<evidence type="ECO:0000259" key="2">
    <source>
        <dbReference type="Pfam" id="PF04149"/>
    </source>
</evidence>
<feature type="domain" description="DUF397" evidence="2">
    <location>
        <begin position="20"/>
        <end position="66"/>
    </location>
</feature>
<dbReference type="AlphaFoldDB" id="A0A6I4M5Z5"/>
<dbReference type="Pfam" id="PF04149">
    <property type="entry name" value="DUF397"/>
    <property type="match status" value="1"/>
</dbReference>
<dbReference type="EMBL" id="WBMS02000003">
    <property type="protein sequence ID" value="MVZ99566.1"/>
    <property type="molecule type" value="Genomic_DNA"/>
</dbReference>
<comment type="caution">
    <text evidence="3">The sequence shown here is derived from an EMBL/GenBank/DDBJ whole genome shotgun (WGS) entry which is preliminary data.</text>
</comment>